<evidence type="ECO:0000313" key="2">
    <source>
        <dbReference type="Proteomes" id="UP000419017"/>
    </source>
</evidence>
<protein>
    <recommendedName>
        <fullName evidence="3">Phage-Barnase-EndoU-ColicinE5/D-RelE like nuclease 4 domain-containing protein</fullName>
    </recommendedName>
</protein>
<dbReference type="Proteomes" id="UP000419017">
    <property type="component" value="Unassembled WGS sequence"/>
</dbReference>
<proteinExistence type="predicted"/>
<name>A0A6I8M4Y0_9FUSO</name>
<accession>A0A6I8M4Y0</accession>
<evidence type="ECO:0008006" key="3">
    <source>
        <dbReference type="Google" id="ProtNLM"/>
    </source>
</evidence>
<keyword evidence="2" id="KW-1185">Reference proteome</keyword>
<organism evidence="1 2">
    <name type="scientific">Oceanivirga miroungae</name>
    <dbReference type="NCBI Taxonomy" id="1130046"/>
    <lineage>
        <taxon>Bacteria</taxon>
        <taxon>Fusobacteriati</taxon>
        <taxon>Fusobacteriota</taxon>
        <taxon>Fusobacteriia</taxon>
        <taxon>Fusobacteriales</taxon>
        <taxon>Leptotrichiaceae</taxon>
        <taxon>Oceanivirga</taxon>
    </lineage>
</organism>
<reference evidence="1 2" key="1">
    <citation type="submission" date="2019-10" db="EMBL/GenBank/DDBJ databases">
        <authorList>
            <person name="Blom J."/>
        </authorList>
    </citation>
    <scope>NUCLEOTIDE SEQUENCE [LARGE SCALE GENOMIC DNA]</scope>
    <source>
        <strain evidence="1 2">ES3154-GLU</strain>
    </source>
</reference>
<dbReference type="RefSeq" id="WP_197271452.1">
    <property type="nucleotide sequence ID" value="NZ_CABWIB010000001.1"/>
</dbReference>
<sequence>MSDYKIKNLLLKYNEYFNREYRIETTNNFKIDFTLDFGTFCHLMGLHYALPGKSPASIVGTNIMKKNLKDSQIFNNIKTNNANNLKSVKSRINKIDDFFNNLENSFIVSKTKKTGLKSIYLVVQIENNNFLELGIANNLSTGYFLETFIIESSDKYFKNSNINYNIKSIYELKNNIPIPFSFNKLKENILINNYKQNLKNFNYLNTLNQYNYNLKNNIENLFKKYINQNQILVIDDNIESNIFNLICSNLKIQCTNDFRFNIVREKLESLVKDFNEKILKEQTIENLSVFKEEIDVD</sequence>
<gene>
    <name evidence="1" type="ORF">OMES3154_00248</name>
</gene>
<dbReference type="EMBL" id="CABWIB010000001">
    <property type="protein sequence ID" value="VWL84976.1"/>
    <property type="molecule type" value="Genomic_DNA"/>
</dbReference>
<evidence type="ECO:0000313" key="1">
    <source>
        <dbReference type="EMBL" id="VWL84976.1"/>
    </source>
</evidence>
<dbReference type="AlphaFoldDB" id="A0A6I8M4Y0"/>